<feature type="domain" description="VOC" evidence="2">
    <location>
        <begin position="2"/>
        <end position="120"/>
    </location>
</feature>
<dbReference type="CDD" id="cd06587">
    <property type="entry name" value="VOC"/>
    <property type="match status" value="1"/>
</dbReference>
<dbReference type="GO" id="GO:0046872">
    <property type="term" value="F:metal ion binding"/>
    <property type="evidence" value="ECO:0007669"/>
    <property type="project" value="UniProtKB-KW"/>
</dbReference>
<dbReference type="Pfam" id="PF00903">
    <property type="entry name" value="Glyoxalase"/>
    <property type="match status" value="1"/>
</dbReference>
<dbReference type="InterPro" id="IPR037523">
    <property type="entry name" value="VOC_core"/>
</dbReference>
<dbReference type="EMBL" id="KF901052">
    <property type="protein sequence ID" value="AIF16349.1"/>
    <property type="molecule type" value="Genomic_DNA"/>
</dbReference>
<sequence>MHLHHHCLVVKDMDEALKIFCDRMGMKLISRKSGFAENNEVAFVEESKTGHRMELFSRDNGSGKLDHIAYIVDDVDKTFNELRKKDGLEVDTEPFTLDQYNVRIAFLKDSNGFRIQLVKYL</sequence>
<dbReference type="GO" id="GO:0046491">
    <property type="term" value="P:L-methylmalonyl-CoA metabolic process"/>
    <property type="evidence" value="ECO:0007669"/>
    <property type="project" value="TreeGrafter"/>
</dbReference>
<accession>A0A075HKB3</accession>
<dbReference type="InterPro" id="IPR051785">
    <property type="entry name" value="MMCE/EMCE_epimerase"/>
</dbReference>
<organism evidence="3">
    <name type="scientific">uncultured marine thaumarchaeote KM3_73_F02</name>
    <dbReference type="NCBI Taxonomy" id="1456268"/>
    <lineage>
        <taxon>Archaea</taxon>
        <taxon>Nitrososphaerota</taxon>
        <taxon>environmental samples</taxon>
    </lineage>
</organism>
<proteinExistence type="predicted"/>
<evidence type="ECO:0000313" key="3">
    <source>
        <dbReference type="EMBL" id="AIF16349.1"/>
    </source>
</evidence>
<keyword evidence="1" id="KW-0479">Metal-binding</keyword>
<name>A0A075HKB3_9ARCH</name>
<dbReference type="PANTHER" id="PTHR43048:SF3">
    <property type="entry name" value="METHYLMALONYL-COA EPIMERASE, MITOCHONDRIAL"/>
    <property type="match status" value="1"/>
</dbReference>
<evidence type="ECO:0000259" key="2">
    <source>
        <dbReference type="PROSITE" id="PS51819"/>
    </source>
</evidence>
<dbReference type="InterPro" id="IPR004360">
    <property type="entry name" value="Glyas_Fos-R_dOase_dom"/>
</dbReference>
<evidence type="ECO:0000256" key="1">
    <source>
        <dbReference type="ARBA" id="ARBA00022723"/>
    </source>
</evidence>
<dbReference type="GO" id="GO:0016829">
    <property type="term" value="F:lyase activity"/>
    <property type="evidence" value="ECO:0007669"/>
    <property type="project" value="UniProtKB-KW"/>
</dbReference>
<keyword evidence="3" id="KW-0456">Lyase</keyword>
<reference evidence="3" key="1">
    <citation type="journal article" date="2014" name="Genome Biol. Evol.">
        <title>Pangenome evidence for extensive interdomain horizontal transfer affecting lineage core and shell genes in uncultured planktonic thaumarchaeota and euryarchaeota.</title>
        <authorList>
            <person name="Deschamps P."/>
            <person name="Zivanovic Y."/>
            <person name="Moreira D."/>
            <person name="Rodriguez-Valera F."/>
            <person name="Lopez-Garcia P."/>
        </authorList>
    </citation>
    <scope>NUCLEOTIDE SEQUENCE</scope>
</reference>
<dbReference type="PANTHER" id="PTHR43048">
    <property type="entry name" value="METHYLMALONYL-COA EPIMERASE"/>
    <property type="match status" value="1"/>
</dbReference>
<dbReference type="GO" id="GO:0004493">
    <property type="term" value="F:methylmalonyl-CoA epimerase activity"/>
    <property type="evidence" value="ECO:0007669"/>
    <property type="project" value="TreeGrafter"/>
</dbReference>
<protein>
    <submittedName>
        <fullName evidence="3">Lactoylglutathione lyase family protein</fullName>
    </submittedName>
</protein>
<dbReference type="PROSITE" id="PS51819">
    <property type="entry name" value="VOC"/>
    <property type="match status" value="1"/>
</dbReference>
<dbReference type="Gene3D" id="3.10.180.10">
    <property type="entry name" value="2,3-Dihydroxybiphenyl 1,2-Dioxygenase, domain 1"/>
    <property type="match status" value="1"/>
</dbReference>
<dbReference type="AlphaFoldDB" id="A0A075HKB3"/>
<dbReference type="InterPro" id="IPR029068">
    <property type="entry name" value="Glyas_Bleomycin-R_OHBP_Dase"/>
</dbReference>
<dbReference type="SUPFAM" id="SSF54593">
    <property type="entry name" value="Glyoxalase/Bleomycin resistance protein/Dihydroxybiphenyl dioxygenase"/>
    <property type="match status" value="1"/>
</dbReference>